<name>A0AAU9JFM4_9CILI</name>
<feature type="region of interest" description="Disordered" evidence="1">
    <location>
        <begin position="117"/>
        <end position="140"/>
    </location>
</feature>
<dbReference type="GO" id="GO:0004045">
    <property type="term" value="F:peptidyl-tRNA hydrolase activity"/>
    <property type="evidence" value="ECO:0007669"/>
    <property type="project" value="TreeGrafter"/>
</dbReference>
<protein>
    <recommendedName>
        <fullName evidence="2">Prokaryotic-type class I peptide chain release factors domain-containing protein</fullName>
    </recommendedName>
</protein>
<feature type="domain" description="Prokaryotic-type class I peptide chain release factors" evidence="2">
    <location>
        <begin position="2"/>
        <end position="130"/>
    </location>
</feature>
<dbReference type="FunFam" id="3.30.160.20:FF:000046">
    <property type="entry name" value="Peptidyl-tRNA hydrolase ICT1"/>
    <property type="match status" value="1"/>
</dbReference>
<dbReference type="PANTHER" id="PTHR11075:SF54">
    <property type="entry name" value="LARGE RIBOSOMAL SUBUNIT PROTEIN ML62"/>
    <property type="match status" value="1"/>
</dbReference>
<dbReference type="NCBIfam" id="NF006718">
    <property type="entry name" value="PRK09256.1"/>
    <property type="match status" value="1"/>
</dbReference>
<feature type="compositionally biased region" description="Basic residues" evidence="1">
    <location>
        <begin position="118"/>
        <end position="134"/>
    </location>
</feature>
<dbReference type="GO" id="GO:0005762">
    <property type="term" value="C:mitochondrial large ribosomal subunit"/>
    <property type="evidence" value="ECO:0007669"/>
    <property type="project" value="TreeGrafter"/>
</dbReference>
<evidence type="ECO:0000313" key="4">
    <source>
        <dbReference type="Proteomes" id="UP001162131"/>
    </source>
</evidence>
<evidence type="ECO:0000256" key="1">
    <source>
        <dbReference type="SAM" id="MobiDB-lite"/>
    </source>
</evidence>
<proteinExistence type="predicted"/>
<evidence type="ECO:0000259" key="2">
    <source>
        <dbReference type="Pfam" id="PF00472"/>
    </source>
</evidence>
<dbReference type="InterPro" id="IPR052104">
    <property type="entry name" value="Mito_Release_Factor_mL62"/>
</dbReference>
<dbReference type="SUPFAM" id="SSF110916">
    <property type="entry name" value="Peptidyl-tRNA hydrolase domain-like"/>
    <property type="match status" value="1"/>
</dbReference>
<dbReference type="GO" id="GO:0016150">
    <property type="term" value="F:translation release factor activity, codon nonspecific"/>
    <property type="evidence" value="ECO:0007669"/>
    <property type="project" value="TreeGrafter"/>
</dbReference>
<evidence type="ECO:0000313" key="3">
    <source>
        <dbReference type="EMBL" id="CAG9323867.1"/>
    </source>
</evidence>
<reference evidence="3" key="1">
    <citation type="submission" date="2021-09" db="EMBL/GenBank/DDBJ databases">
        <authorList>
            <consortium name="AG Swart"/>
            <person name="Singh M."/>
            <person name="Singh A."/>
            <person name="Seah K."/>
            <person name="Emmerich C."/>
        </authorList>
    </citation>
    <scope>NUCLEOTIDE SEQUENCE</scope>
    <source>
        <strain evidence="3">ATCC30299</strain>
    </source>
</reference>
<dbReference type="Pfam" id="PF00472">
    <property type="entry name" value="RF-1"/>
    <property type="match status" value="1"/>
</dbReference>
<keyword evidence="4" id="KW-1185">Reference proteome</keyword>
<dbReference type="AlphaFoldDB" id="A0AAU9JFM4"/>
<dbReference type="EMBL" id="CAJZBQ010000035">
    <property type="protein sequence ID" value="CAG9323867.1"/>
    <property type="molecule type" value="Genomic_DNA"/>
</dbReference>
<comment type="caution">
    <text evidence="3">The sequence shown here is derived from an EMBL/GenBank/DDBJ whole genome shotgun (WGS) entry which is preliminary data.</text>
</comment>
<gene>
    <name evidence="3" type="ORF">BSTOLATCC_MIC34903</name>
</gene>
<dbReference type="Gene3D" id="3.30.160.20">
    <property type="match status" value="1"/>
</dbReference>
<dbReference type="Proteomes" id="UP001162131">
    <property type="component" value="Unassembled WGS sequence"/>
</dbReference>
<dbReference type="GO" id="GO:0070126">
    <property type="term" value="P:mitochondrial translational termination"/>
    <property type="evidence" value="ECO:0007669"/>
    <property type="project" value="TreeGrafter"/>
</dbReference>
<organism evidence="3 4">
    <name type="scientific">Blepharisma stoltei</name>
    <dbReference type="NCBI Taxonomy" id="1481888"/>
    <lineage>
        <taxon>Eukaryota</taxon>
        <taxon>Sar</taxon>
        <taxon>Alveolata</taxon>
        <taxon>Ciliophora</taxon>
        <taxon>Postciliodesmatophora</taxon>
        <taxon>Heterotrichea</taxon>
        <taxon>Heterotrichida</taxon>
        <taxon>Blepharismidae</taxon>
        <taxon>Blepharisma</taxon>
    </lineage>
</organism>
<sequence>MIRVPQELLEASFCRSSGPGGQAVNKVSTKVDLRFSVDDATWLPEHVKERLKELYHNQINKEGELFVTSQRFRDQKHNLKDAIQKIQEMVDEAEKPVIIRVKTEIFKEEDEVKDKRIFEKKKRSDIKKGRQGKGNRHEPA</sequence>
<accession>A0AAU9JFM4</accession>
<dbReference type="PANTHER" id="PTHR11075">
    <property type="entry name" value="PEPTIDE CHAIN RELEASE FACTOR"/>
    <property type="match status" value="1"/>
</dbReference>
<dbReference type="InterPro" id="IPR000352">
    <property type="entry name" value="Pep_chain_release_fac_I"/>
</dbReference>